<keyword evidence="3 9" id="KW-0812">Transmembrane</keyword>
<feature type="transmembrane region" description="Helical" evidence="9">
    <location>
        <begin position="643"/>
        <end position="662"/>
    </location>
</feature>
<evidence type="ECO:0000313" key="11">
    <source>
        <dbReference type="EMBL" id="CAE0422283.1"/>
    </source>
</evidence>
<dbReference type="Gene3D" id="3.40.50.300">
    <property type="entry name" value="P-loop containing nucleotide triphosphate hydrolases"/>
    <property type="match status" value="2"/>
</dbReference>
<evidence type="ECO:0000256" key="7">
    <source>
        <dbReference type="ARBA" id="ARBA00023136"/>
    </source>
</evidence>
<dbReference type="PROSITE" id="PS00211">
    <property type="entry name" value="ABC_TRANSPORTER_1"/>
    <property type="match status" value="1"/>
</dbReference>
<keyword evidence="7 9" id="KW-0472">Membrane</keyword>
<feature type="region of interest" description="Disordered" evidence="8">
    <location>
        <begin position="56"/>
        <end position="77"/>
    </location>
</feature>
<gene>
    <name evidence="11" type="ORF">ACOF00016_LOCUS18861</name>
</gene>
<proteinExistence type="predicted"/>
<feature type="transmembrane region" description="Helical" evidence="9">
    <location>
        <begin position="1436"/>
        <end position="1459"/>
    </location>
</feature>
<dbReference type="InterPro" id="IPR003439">
    <property type="entry name" value="ABC_transporter-like_ATP-bd"/>
</dbReference>
<evidence type="ECO:0000256" key="9">
    <source>
        <dbReference type="SAM" id="Phobius"/>
    </source>
</evidence>
<evidence type="ECO:0000256" key="8">
    <source>
        <dbReference type="SAM" id="MobiDB-lite"/>
    </source>
</evidence>
<dbReference type="GO" id="GO:0005524">
    <property type="term" value="F:ATP binding"/>
    <property type="evidence" value="ECO:0007669"/>
    <property type="project" value="UniProtKB-KW"/>
</dbReference>
<keyword evidence="5" id="KW-0067">ATP-binding</keyword>
<feature type="transmembrane region" description="Helical" evidence="9">
    <location>
        <begin position="791"/>
        <end position="814"/>
    </location>
</feature>
<reference evidence="11" key="1">
    <citation type="submission" date="2021-01" db="EMBL/GenBank/DDBJ databases">
        <authorList>
            <person name="Corre E."/>
            <person name="Pelletier E."/>
            <person name="Niang G."/>
            <person name="Scheremetjew M."/>
            <person name="Finn R."/>
            <person name="Kale V."/>
            <person name="Holt S."/>
            <person name="Cochrane G."/>
            <person name="Meng A."/>
            <person name="Brown T."/>
            <person name="Cohen L."/>
        </authorList>
    </citation>
    <scope>NUCLEOTIDE SEQUENCE</scope>
    <source>
        <strain evidence="11">CCMP127</strain>
    </source>
</reference>
<feature type="transmembrane region" description="Helical" evidence="9">
    <location>
        <begin position="732"/>
        <end position="750"/>
    </location>
</feature>
<dbReference type="EMBL" id="HBIM01025363">
    <property type="protein sequence ID" value="CAE0422283.1"/>
    <property type="molecule type" value="Transcribed_RNA"/>
</dbReference>
<evidence type="ECO:0000256" key="5">
    <source>
        <dbReference type="ARBA" id="ARBA00022840"/>
    </source>
</evidence>
<evidence type="ECO:0000256" key="2">
    <source>
        <dbReference type="ARBA" id="ARBA00022448"/>
    </source>
</evidence>
<dbReference type="GO" id="GO:0016020">
    <property type="term" value="C:membrane"/>
    <property type="evidence" value="ECO:0007669"/>
    <property type="project" value="UniProtKB-SubCell"/>
</dbReference>
<feature type="region of interest" description="Disordered" evidence="8">
    <location>
        <begin position="144"/>
        <end position="177"/>
    </location>
</feature>
<comment type="subcellular location">
    <subcellularLocation>
        <location evidence="1">Membrane</location>
        <topology evidence="1">Multi-pass membrane protein</topology>
    </subcellularLocation>
</comment>
<name>A0A7S3PEH2_9STRA</name>
<dbReference type="PANTHER" id="PTHR19241">
    <property type="entry name" value="ATP-BINDING CASSETTE TRANSPORTER"/>
    <property type="match status" value="1"/>
</dbReference>
<feature type="domain" description="ABC transporter" evidence="10">
    <location>
        <begin position="852"/>
        <end position="1101"/>
    </location>
</feature>
<dbReference type="SUPFAM" id="SSF52540">
    <property type="entry name" value="P-loop containing nucleoside triphosphate hydrolases"/>
    <property type="match status" value="2"/>
</dbReference>
<feature type="compositionally biased region" description="Basic and acidic residues" evidence="8">
    <location>
        <begin position="56"/>
        <end position="70"/>
    </location>
</feature>
<feature type="compositionally biased region" description="Basic and acidic residues" evidence="8">
    <location>
        <begin position="151"/>
        <end position="169"/>
    </location>
</feature>
<feature type="transmembrane region" description="Helical" evidence="9">
    <location>
        <begin position="1272"/>
        <end position="1296"/>
    </location>
</feature>
<dbReference type="Pfam" id="PF01061">
    <property type="entry name" value="ABC2_membrane"/>
    <property type="match status" value="2"/>
</dbReference>
<keyword evidence="4" id="KW-0547">Nucleotide-binding</keyword>
<evidence type="ECO:0000256" key="6">
    <source>
        <dbReference type="ARBA" id="ARBA00022989"/>
    </source>
</evidence>
<accession>A0A7S3PEH2</accession>
<feature type="transmembrane region" description="Helical" evidence="9">
    <location>
        <begin position="1193"/>
        <end position="1212"/>
    </location>
</feature>
<feature type="transmembrane region" description="Helical" evidence="9">
    <location>
        <begin position="1232"/>
        <end position="1251"/>
    </location>
</feature>
<feature type="transmembrane region" description="Helical" evidence="9">
    <location>
        <begin position="1308"/>
        <end position="1329"/>
    </location>
</feature>
<evidence type="ECO:0000256" key="3">
    <source>
        <dbReference type="ARBA" id="ARBA00022692"/>
    </source>
</evidence>
<dbReference type="GO" id="GO:0016887">
    <property type="term" value="F:ATP hydrolysis activity"/>
    <property type="evidence" value="ECO:0007669"/>
    <property type="project" value="InterPro"/>
</dbReference>
<feature type="transmembrane region" description="Helical" evidence="9">
    <location>
        <begin position="1341"/>
        <end position="1358"/>
    </location>
</feature>
<dbReference type="InterPro" id="IPR034003">
    <property type="entry name" value="ABCG_PDR_2"/>
</dbReference>
<dbReference type="Pfam" id="PF00005">
    <property type="entry name" value="ABC_tran"/>
    <property type="match status" value="2"/>
</dbReference>
<organism evidence="11">
    <name type="scientific">Amphora coffeiformis</name>
    <dbReference type="NCBI Taxonomy" id="265554"/>
    <lineage>
        <taxon>Eukaryota</taxon>
        <taxon>Sar</taxon>
        <taxon>Stramenopiles</taxon>
        <taxon>Ochrophyta</taxon>
        <taxon>Bacillariophyta</taxon>
        <taxon>Bacillariophyceae</taxon>
        <taxon>Bacillariophycidae</taxon>
        <taxon>Thalassiophysales</taxon>
        <taxon>Catenulaceae</taxon>
        <taxon>Amphora</taxon>
    </lineage>
</organism>
<dbReference type="SMART" id="SM00382">
    <property type="entry name" value="AAA"/>
    <property type="match status" value="2"/>
</dbReference>
<evidence type="ECO:0000256" key="1">
    <source>
        <dbReference type="ARBA" id="ARBA00004141"/>
    </source>
</evidence>
<feature type="transmembrane region" description="Helical" evidence="9">
    <location>
        <begin position="674"/>
        <end position="699"/>
    </location>
</feature>
<feature type="domain" description="ABC transporter" evidence="10">
    <location>
        <begin position="196"/>
        <end position="457"/>
    </location>
</feature>
<sequence length="1467" mass="163322">MATEIDESSSSGLTPSEAKHLLASIQELLHICEENQVPISADLKASLLAPTHLLQEHDQHHHHDDHDTTRPKSQQEVLSALSASARMSLSTLGGGDDVETTLQPYQAEDDIPLLKDMREKIATVKGHLPLFELHIQDGSYTVTNYLEDGDHEDHRQSDNKDKDNSEHTPRRAKQKIQTVGNNAPAYKIYQLLKKIFRGESLRARKEETVIMQGVNLVIEPGKQYLVLGAPGSGKSTLLKMISNNLHQSKDHVVGGKVTIDGVSPSKDLAWSNLVGYIDQIDRLHPYLTVRETCEFAWKCRSGSTHRQPWFADTPQANETIAMMDEEMVMVNKVLEGLGLMRVQDTFVGDQSTVRGVSGGEKKRVTVAEMMCAGSPILCGDEISTGLDAATTFDITKLSRAVCRIKNSAMLISLLQPPPETVANFDEMIIISEGRVIYAGPVDEVIDHFSSLGYKIPERMDVADWLQALATKDGWVYLADNISEAEKDKAELTQKHLSSAEFMLRFYASEKGKKILAKLASPPNSEDRDFVMNVVSQRYRSSHFECLKLVVKRELLLWWRDKYAIKAKVGQSLAVGVIAGTMYWQTTDSVSVVGVLFQSMFVCVISAMLNVAKQFPDRSIFYKQQDANFFPTWTYVLSRTASNLPAALTDAIMFGTIIFWFVGLSWDDGASIANYFLFLFLLFVTSMTANAMFSIFPAVLPDVTTAQASMAVLTVMLVLFSGFTVQADVIPDYYIWIYWINIFAWLLRALAVNQFDGGAYDSLVSGQTSTEGELILTRFGFTVEDDPFTIEWAWYAVIFSVGVMIVSIVTQIRLLGTVRFLMGKSLVTDHGSEEDNDVAKVEEVTLPFKRVDLTFKNIHYTVTSSITKESLELLKGVSGVVSAGKMTALMGSSGAGKTTLMDVLAMRKSSGQIEGEIKLNGHLQEEKTFRRCMGYVEQFDVQSSQLTIRETVDFSAKLRLDETDAHVTDDSVAQFVDQTLEMLELTNIQDLQVGSDEGGGLSFEQRKRLSIAVELVANPSILFLDEPTSGLDARAASIVMRGLKRIALSGRAVCATIHQPSIAIFNDFDYLLLLKRGGETVFFGELGEDSCKLIEYLEQYEATPRILPGENPATWMLTSIGAGSAQKSGTPFDYSGHFISSTLYRKCTERIKNICAGATEENKVTFPSKYATCRKTQSWLVLKRSMIVYFRSPSYNLTRIMVSVVVALLFSSVYASQRVPETESDMSSRINSIFIAILFLCVSALNTVLHVFESERNMFYRHKASNMYDSRAILLGFTMAEVPFVFIASVVFSVPFYFIMGFAADAGKFFYFLMFFFFGLACFTFIGQMLVSLLRDATTAQALGGLVINMTVMTSGILLRPDNIPDFWIFAYWVFPGHYIYEGIFTTQFDGDNTEIVATVGSSFFQARGCSSVSTEPCIGTAEQWLNASFADFDISHVGYCAGYLIALVFISRVVTYFALTNLNYRET</sequence>
<keyword evidence="6 9" id="KW-1133">Transmembrane helix</keyword>
<dbReference type="InterPro" id="IPR017871">
    <property type="entry name" value="ABC_transporter-like_CS"/>
</dbReference>
<dbReference type="GO" id="GO:0140359">
    <property type="term" value="F:ABC-type transporter activity"/>
    <property type="evidence" value="ECO:0007669"/>
    <property type="project" value="InterPro"/>
</dbReference>
<protein>
    <recommendedName>
        <fullName evidence="10">ABC transporter domain-containing protein</fullName>
    </recommendedName>
</protein>
<evidence type="ECO:0000256" key="4">
    <source>
        <dbReference type="ARBA" id="ARBA00022741"/>
    </source>
</evidence>
<keyword evidence="2" id="KW-0813">Transport</keyword>
<dbReference type="PROSITE" id="PS50893">
    <property type="entry name" value="ABC_TRANSPORTER_2"/>
    <property type="match status" value="2"/>
</dbReference>
<feature type="transmembrane region" description="Helical" evidence="9">
    <location>
        <begin position="705"/>
        <end position="725"/>
    </location>
</feature>
<dbReference type="InterPro" id="IPR003593">
    <property type="entry name" value="AAA+_ATPase"/>
</dbReference>
<dbReference type="InterPro" id="IPR027417">
    <property type="entry name" value="P-loop_NTPase"/>
</dbReference>
<dbReference type="InterPro" id="IPR013525">
    <property type="entry name" value="ABC2_TM"/>
</dbReference>
<dbReference type="CDD" id="cd03232">
    <property type="entry name" value="ABCG_PDR_domain2"/>
    <property type="match status" value="1"/>
</dbReference>
<evidence type="ECO:0000259" key="10">
    <source>
        <dbReference type="PROSITE" id="PS50893"/>
    </source>
</evidence>